<reference evidence="1 2" key="1">
    <citation type="submission" date="2019-09" db="EMBL/GenBank/DDBJ databases">
        <title>A chromosome-level genome assembly of the Chinese tupelo Nyssa sinensis.</title>
        <authorList>
            <person name="Yang X."/>
            <person name="Kang M."/>
            <person name="Yang Y."/>
            <person name="Xiong H."/>
            <person name="Wang M."/>
            <person name="Zhang Z."/>
            <person name="Wang Z."/>
            <person name="Wu H."/>
            <person name="Ma T."/>
            <person name="Liu J."/>
            <person name="Xi Z."/>
        </authorList>
    </citation>
    <scope>NUCLEOTIDE SEQUENCE [LARGE SCALE GENOMIC DNA]</scope>
    <source>
        <strain evidence="1">J267</strain>
        <tissue evidence="1">Leaf</tissue>
    </source>
</reference>
<proteinExistence type="predicted"/>
<sequence length="92" mass="11301">MDVIWKRPPVCSWTLNDCGTVCTYSQRETTVHLCLVIKRSSFPRKAIITDENKARRLRNPRKRKFRGEWSFSWIFRRRTLRQRRYQHISVEF</sequence>
<accession>A0A5J5BWL4</accession>
<name>A0A5J5BWL4_9ASTE</name>
<organism evidence="1 2">
    <name type="scientific">Nyssa sinensis</name>
    <dbReference type="NCBI Taxonomy" id="561372"/>
    <lineage>
        <taxon>Eukaryota</taxon>
        <taxon>Viridiplantae</taxon>
        <taxon>Streptophyta</taxon>
        <taxon>Embryophyta</taxon>
        <taxon>Tracheophyta</taxon>
        <taxon>Spermatophyta</taxon>
        <taxon>Magnoliopsida</taxon>
        <taxon>eudicotyledons</taxon>
        <taxon>Gunneridae</taxon>
        <taxon>Pentapetalae</taxon>
        <taxon>asterids</taxon>
        <taxon>Cornales</taxon>
        <taxon>Nyssaceae</taxon>
        <taxon>Nyssa</taxon>
    </lineage>
</organism>
<dbReference type="EMBL" id="CM018032">
    <property type="protein sequence ID" value="KAA8547533.1"/>
    <property type="molecule type" value="Genomic_DNA"/>
</dbReference>
<evidence type="ECO:0000313" key="2">
    <source>
        <dbReference type="Proteomes" id="UP000325577"/>
    </source>
</evidence>
<dbReference type="AlphaFoldDB" id="A0A5J5BWL4"/>
<gene>
    <name evidence="1" type="ORF">F0562_003962</name>
</gene>
<dbReference type="Proteomes" id="UP000325577">
    <property type="component" value="Linkage Group LG1"/>
</dbReference>
<keyword evidence="2" id="KW-1185">Reference proteome</keyword>
<protein>
    <submittedName>
        <fullName evidence="1">Uncharacterized protein</fullName>
    </submittedName>
</protein>
<evidence type="ECO:0000313" key="1">
    <source>
        <dbReference type="EMBL" id="KAA8547533.1"/>
    </source>
</evidence>